<dbReference type="PROSITE" id="PS00622">
    <property type="entry name" value="HTH_LUXR_1"/>
    <property type="match status" value="1"/>
</dbReference>
<dbReference type="Pfam" id="PF00072">
    <property type="entry name" value="Response_reg"/>
    <property type="match status" value="1"/>
</dbReference>
<evidence type="ECO:0000256" key="3">
    <source>
        <dbReference type="PROSITE-ProRule" id="PRU00169"/>
    </source>
</evidence>
<feature type="domain" description="HTH luxR-type" evidence="4">
    <location>
        <begin position="154"/>
        <end position="219"/>
    </location>
</feature>
<keyword evidence="1 3" id="KW-0597">Phosphoprotein</keyword>
<dbReference type="InterPro" id="IPR001789">
    <property type="entry name" value="Sig_transdc_resp-reg_receiver"/>
</dbReference>
<dbReference type="EMBL" id="SEWE01000053">
    <property type="protein sequence ID" value="RYU76726.1"/>
    <property type="molecule type" value="Genomic_DNA"/>
</dbReference>
<dbReference type="PROSITE" id="PS50110">
    <property type="entry name" value="RESPONSE_REGULATORY"/>
    <property type="match status" value="1"/>
</dbReference>
<accession>A0A4Q5L7D4</accession>
<dbReference type="InterPro" id="IPR000792">
    <property type="entry name" value="Tscrpt_reg_LuxR_C"/>
</dbReference>
<dbReference type="InterPro" id="IPR039420">
    <property type="entry name" value="WalR-like"/>
</dbReference>
<sequence length="225" mass="24974">MSVIKLAIVDDHKLFRQGLRHILSRSGQYEVSIEAASGQEFLTALEAGQPDVVLLDLHLPDLDGRAVSRAVLDRYPAVRIIILSMNYSDEFILEMMRLGVHGYLPKDIDQKILVEAITQVQTQGYYLDATTAQVMRAGLQAPAPKAPARRKVSSVALLVPLTEREREVLTLICKGLSSQQIADQLFISFRTVEGHRKNLLDKTGMSNAVSLALFAVRHQLVESVD</sequence>
<evidence type="ECO:0000259" key="5">
    <source>
        <dbReference type="PROSITE" id="PS50110"/>
    </source>
</evidence>
<comment type="caution">
    <text evidence="6">The sequence shown here is derived from an EMBL/GenBank/DDBJ whole genome shotgun (WGS) entry which is preliminary data.</text>
</comment>
<evidence type="ECO:0000259" key="4">
    <source>
        <dbReference type="PROSITE" id="PS50043"/>
    </source>
</evidence>
<dbReference type="OrthoDB" id="9797341at2"/>
<evidence type="ECO:0000313" key="7">
    <source>
        <dbReference type="Proteomes" id="UP000294155"/>
    </source>
</evidence>
<dbReference type="SUPFAM" id="SSF52172">
    <property type="entry name" value="CheY-like"/>
    <property type="match status" value="1"/>
</dbReference>
<dbReference type="InterPro" id="IPR016032">
    <property type="entry name" value="Sig_transdc_resp-reg_C-effctor"/>
</dbReference>
<dbReference type="Gene3D" id="3.40.50.2300">
    <property type="match status" value="1"/>
</dbReference>
<reference evidence="6 7" key="1">
    <citation type="submission" date="2019-02" db="EMBL/GenBank/DDBJ databases">
        <title>Bacterial novel species isolated from soil.</title>
        <authorList>
            <person name="Jung H.-Y."/>
        </authorList>
    </citation>
    <scope>NUCLEOTIDE SEQUENCE [LARGE SCALE GENOMIC DNA]</scope>
    <source>
        <strain evidence="6 7">1-3-3-3</strain>
    </source>
</reference>
<dbReference type="CDD" id="cd17535">
    <property type="entry name" value="REC_NarL-like"/>
    <property type="match status" value="1"/>
</dbReference>
<dbReference type="Pfam" id="PF00196">
    <property type="entry name" value="GerE"/>
    <property type="match status" value="1"/>
</dbReference>
<dbReference type="SMART" id="SM00421">
    <property type="entry name" value="HTH_LUXR"/>
    <property type="match status" value="1"/>
</dbReference>
<dbReference type="PROSITE" id="PS50043">
    <property type="entry name" value="HTH_LUXR_2"/>
    <property type="match status" value="1"/>
</dbReference>
<dbReference type="SMART" id="SM00448">
    <property type="entry name" value="REC"/>
    <property type="match status" value="1"/>
</dbReference>
<dbReference type="PRINTS" id="PR00038">
    <property type="entry name" value="HTHLUXR"/>
</dbReference>
<dbReference type="SUPFAM" id="SSF46894">
    <property type="entry name" value="C-terminal effector domain of the bipartite response regulators"/>
    <property type="match status" value="1"/>
</dbReference>
<feature type="domain" description="Response regulatory" evidence="5">
    <location>
        <begin position="5"/>
        <end position="121"/>
    </location>
</feature>
<evidence type="ECO:0000313" key="6">
    <source>
        <dbReference type="EMBL" id="RYU76726.1"/>
    </source>
</evidence>
<dbReference type="InterPro" id="IPR011006">
    <property type="entry name" value="CheY-like_superfamily"/>
</dbReference>
<gene>
    <name evidence="6" type="ORF">EWM57_18195</name>
</gene>
<organism evidence="6 7">
    <name type="scientific">Hymenobacter persicinus</name>
    <dbReference type="NCBI Taxonomy" id="2025506"/>
    <lineage>
        <taxon>Bacteria</taxon>
        <taxon>Pseudomonadati</taxon>
        <taxon>Bacteroidota</taxon>
        <taxon>Cytophagia</taxon>
        <taxon>Cytophagales</taxon>
        <taxon>Hymenobacteraceae</taxon>
        <taxon>Hymenobacter</taxon>
    </lineage>
</organism>
<keyword evidence="2" id="KW-0238">DNA-binding</keyword>
<dbReference type="RefSeq" id="WP_129922694.1">
    <property type="nucleotide sequence ID" value="NZ_SEWE01000053.1"/>
</dbReference>
<dbReference type="Proteomes" id="UP000294155">
    <property type="component" value="Unassembled WGS sequence"/>
</dbReference>
<dbReference type="GO" id="GO:0003677">
    <property type="term" value="F:DNA binding"/>
    <property type="evidence" value="ECO:0007669"/>
    <property type="project" value="UniProtKB-KW"/>
</dbReference>
<dbReference type="PANTHER" id="PTHR43214">
    <property type="entry name" value="TWO-COMPONENT RESPONSE REGULATOR"/>
    <property type="match status" value="1"/>
</dbReference>
<dbReference type="InterPro" id="IPR058245">
    <property type="entry name" value="NreC/VraR/RcsB-like_REC"/>
</dbReference>
<proteinExistence type="predicted"/>
<keyword evidence="7" id="KW-1185">Reference proteome</keyword>
<evidence type="ECO:0000256" key="2">
    <source>
        <dbReference type="ARBA" id="ARBA00023125"/>
    </source>
</evidence>
<name>A0A4Q5L7D4_9BACT</name>
<evidence type="ECO:0000256" key="1">
    <source>
        <dbReference type="ARBA" id="ARBA00022553"/>
    </source>
</evidence>
<dbReference type="AlphaFoldDB" id="A0A4Q5L7D4"/>
<dbReference type="CDD" id="cd06170">
    <property type="entry name" value="LuxR_C_like"/>
    <property type="match status" value="1"/>
</dbReference>
<dbReference type="PANTHER" id="PTHR43214:SF43">
    <property type="entry name" value="TWO-COMPONENT RESPONSE REGULATOR"/>
    <property type="match status" value="1"/>
</dbReference>
<protein>
    <submittedName>
        <fullName evidence="6">Response regulator transcription factor</fullName>
    </submittedName>
</protein>
<dbReference type="GO" id="GO:0006355">
    <property type="term" value="P:regulation of DNA-templated transcription"/>
    <property type="evidence" value="ECO:0007669"/>
    <property type="project" value="InterPro"/>
</dbReference>
<dbReference type="GO" id="GO:0000160">
    <property type="term" value="P:phosphorelay signal transduction system"/>
    <property type="evidence" value="ECO:0007669"/>
    <property type="project" value="InterPro"/>
</dbReference>
<feature type="modified residue" description="4-aspartylphosphate" evidence="3">
    <location>
        <position position="56"/>
    </location>
</feature>